<feature type="region of interest" description="Disordered" evidence="1">
    <location>
        <begin position="1"/>
        <end position="27"/>
    </location>
</feature>
<accession>A0AA35T6W5</accession>
<organism evidence="2 3">
    <name type="scientific">Geodia barretti</name>
    <name type="common">Barrett's horny sponge</name>
    <dbReference type="NCBI Taxonomy" id="519541"/>
    <lineage>
        <taxon>Eukaryota</taxon>
        <taxon>Metazoa</taxon>
        <taxon>Porifera</taxon>
        <taxon>Demospongiae</taxon>
        <taxon>Heteroscleromorpha</taxon>
        <taxon>Tetractinellida</taxon>
        <taxon>Astrophorina</taxon>
        <taxon>Geodiidae</taxon>
        <taxon>Geodia</taxon>
    </lineage>
</organism>
<evidence type="ECO:0000313" key="3">
    <source>
        <dbReference type="Proteomes" id="UP001174909"/>
    </source>
</evidence>
<dbReference type="Proteomes" id="UP001174909">
    <property type="component" value="Unassembled WGS sequence"/>
</dbReference>
<feature type="non-terminal residue" evidence="2">
    <location>
        <position position="184"/>
    </location>
</feature>
<evidence type="ECO:0000313" key="2">
    <source>
        <dbReference type="EMBL" id="CAI8041436.1"/>
    </source>
</evidence>
<protein>
    <submittedName>
        <fullName evidence="2">Uncharacterized protein</fullName>
    </submittedName>
</protein>
<comment type="caution">
    <text evidence="2">The sequence shown here is derived from an EMBL/GenBank/DDBJ whole genome shotgun (WGS) entry which is preliminary data.</text>
</comment>
<feature type="compositionally biased region" description="Gly residues" evidence="1">
    <location>
        <begin position="46"/>
        <end position="56"/>
    </location>
</feature>
<dbReference type="EMBL" id="CASHTH010003189">
    <property type="protein sequence ID" value="CAI8041436.1"/>
    <property type="molecule type" value="Genomic_DNA"/>
</dbReference>
<gene>
    <name evidence="2" type="ORF">GBAR_LOCUS23048</name>
</gene>
<evidence type="ECO:0000256" key="1">
    <source>
        <dbReference type="SAM" id="MobiDB-lite"/>
    </source>
</evidence>
<reference evidence="2" key="1">
    <citation type="submission" date="2023-03" db="EMBL/GenBank/DDBJ databases">
        <authorList>
            <person name="Steffen K."/>
            <person name="Cardenas P."/>
        </authorList>
    </citation>
    <scope>NUCLEOTIDE SEQUENCE</scope>
</reference>
<sequence length="184" mass="18654">MAGWGKRTFTPNSTYSSGNSRFSRGGGGYGSPSLARVGFGSGSGGYGSGGGYGSSGGRYVSTGGYESSSSSYGGSGGGGGGGGGGYSSSYGGAMSQSSMLQSVIRNLVDSTDDDERMQQKARLEDDLSVASERLETLVRGLPPPLSFPSSSPPFLPPSLSFPSSSLHSSLPLSVYPPIYFTFTP</sequence>
<keyword evidence="3" id="KW-1185">Reference proteome</keyword>
<name>A0AA35T6W5_GEOBA</name>
<feature type="compositionally biased region" description="Low complexity" evidence="1">
    <location>
        <begin position="57"/>
        <end position="72"/>
    </location>
</feature>
<dbReference type="AlphaFoldDB" id="A0AA35T6W5"/>
<proteinExistence type="predicted"/>
<feature type="compositionally biased region" description="Gly residues" evidence="1">
    <location>
        <begin position="73"/>
        <end position="86"/>
    </location>
</feature>
<feature type="region of interest" description="Disordered" evidence="1">
    <location>
        <begin position="46"/>
        <end position="93"/>
    </location>
</feature>